<dbReference type="PANTHER" id="PTHR12818">
    <property type="entry name" value="TRNA (ADENINE(37)-N6)-METHYLTRANSFERASE"/>
    <property type="match status" value="1"/>
</dbReference>
<evidence type="ECO:0000256" key="1">
    <source>
        <dbReference type="ARBA" id="ARBA00022691"/>
    </source>
</evidence>
<dbReference type="InterPro" id="IPR036414">
    <property type="entry name" value="YaeB_N_sf"/>
</dbReference>
<evidence type="ECO:0000313" key="4">
    <source>
        <dbReference type="EMBL" id="MPM59170.1"/>
    </source>
</evidence>
<accession>A0A645B150</accession>
<dbReference type="Pfam" id="PF01980">
    <property type="entry name" value="TrmO_N"/>
    <property type="match status" value="1"/>
</dbReference>
<dbReference type="SUPFAM" id="SSF118196">
    <property type="entry name" value="YaeB-like"/>
    <property type="match status" value="1"/>
</dbReference>
<name>A0A645B150_9ZZZZ</name>
<feature type="domain" description="TsaA-like" evidence="3">
    <location>
        <begin position="5"/>
        <end position="127"/>
    </location>
</feature>
<protein>
    <recommendedName>
        <fullName evidence="3">TsaA-like domain-containing protein</fullName>
    </recommendedName>
</protein>
<sequence>MEIQCTSIGMVSHEGGYSLLIEQAYRKGLVGLEGFGHVQVLWFADKIGSAGSNYLVFEKPYTKGPDQIGVFATRSPYRPNSLCISVAQLIGVDPEQGRVELAWIDAEPGTPILDIKPYHGSEDRVRELVMPPWCDHWPHYLEESEAFNWVEEFAF</sequence>
<dbReference type="Gene3D" id="2.40.30.70">
    <property type="entry name" value="YaeB-like"/>
    <property type="match status" value="1"/>
</dbReference>
<dbReference type="PROSITE" id="PS51668">
    <property type="entry name" value="TSAA_2"/>
    <property type="match status" value="1"/>
</dbReference>
<proteinExistence type="inferred from homology"/>
<dbReference type="PROSITE" id="PS01318">
    <property type="entry name" value="TSAA_1"/>
    <property type="match status" value="1"/>
</dbReference>
<evidence type="ECO:0000259" key="3">
    <source>
        <dbReference type="PROSITE" id="PS51668"/>
    </source>
</evidence>
<dbReference type="InterPro" id="IPR023368">
    <property type="entry name" value="UPF0066_cons_site"/>
</dbReference>
<comment type="caution">
    <text evidence="4">The sequence shown here is derived from an EMBL/GenBank/DDBJ whole genome shotgun (WGS) entry which is preliminary data.</text>
</comment>
<gene>
    <name evidence="4" type="ORF">SDC9_106009</name>
</gene>
<dbReference type="EMBL" id="VSSQ01017156">
    <property type="protein sequence ID" value="MPM59170.1"/>
    <property type="molecule type" value="Genomic_DNA"/>
</dbReference>
<dbReference type="InterPro" id="IPR036413">
    <property type="entry name" value="YaeB-like_sf"/>
</dbReference>
<reference evidence="4" key="1">
    <citation type="submission" date="2019-08" db="EMBL/GenBank/DDBJ databases">
        <authorList>
            <person name="Kucharzyk K."/>
            <person name="Murdoch R.W."/>
            <person name="Higgins S."/>
            <person name="Loffler F."/>
        </authorList>
    </citation>
    <scope>NUCLEOTIDE SEQUENCE</scope>
</reference>
<dbReference type="InterPro" id="IPR040372">
    <property type="entry name" value="YaeB-like"/>
</dbReference>
<keyword evidence="1" id="KW-0949">S-adenosyl-L-methionine</keyword>
<dbReference type="PANTHER" id="PTHR12818:SF0">
    <property type="entry name" value="TRNA (ADENINE(37)-N6)-METHYLTRANSFERASE"/>
    <property type="match status" value="1"/>
</dbReference>
<evidence type="ECO:0000256" key="2">
    <source>
        <dbReference type="ARBA" id="ARBA00033753"/>
    </source>
</evidence>
<comment type="similarity">
    <text evidence="2">Belongs to the tRNA methyltransferase O family.</text>
</comment>
<organism evidence="4">
    <name type="scientific">bioreactor metagenome</name>
    <dbReference type="NCBI Taxonomy" id="1076179"/>
    <lineage>
        <taxon>unclassified sequences</taxon>
        <taxon>metagenomes</taxon>
        <taxon>ecological metagenomes</taxon>
    </lineage>
</organism>
<dbReference type="AlphaFoldDB" id="A0A645B150"/>
<dbReference type="InterPro" id="IPR023370">
    <property type="entry name" value="TrmO-like_N"/>
</dbReference>